<dbReference type="EMBL" id="OX459964">
    <property type="protein sequence ID" value="CAI9168322.1"/>
    <property type="molecule type" value="Genomic_DNA"/>
</dbReference>
<keyword evidence="1" id="KW-0472">Membrane</keyword>
<sequence>MQETQVQSLGREDPLDREMATHSGILACEIPWTEGPGRLQSMGSKESDTTYPVNNSHLNGYGWYLIAVLTCSPLLILKLGCFCCCCMWFFIYAEYYIRYMICKCVFPFCGLPLHSVDSIL</sequence>
<gene>
    <name evidence="2" type="ORF">MRATA1EN1_LOCUS17284</name>
</gene>
<keyword evidence="1" id="KW-1133">Transmembrane helix</keyword>
<feature type="transmembrane region" description="Helical" evidence="1">
    <location>
        <begin position="61"/>
        <end position="91"/>
    </location>
</feature>
<evidence type="ECO:0000313" key="3">
    <source>
        <dbReference type="Proteomes" id="UP001176941"/>
    </source>
</evidence>
<evidence type="ECO:0000256" key="1">
    <source>
        <dbReference type="SAM" id="Phobius"/>
    </source>
</evidence>
<protein>
    <submittedName>
        <fullName evidence="2">Uncharacterized protein</fullName>
    </submittedName>
</protein>
<dbReference type="Proteomes" id="UP001176941">
    <property type="component" value="Chromosome 28"/>
</dbReference>
<keyword evidence="3" id="KW-1185">Reference proteome</keyword>
<reference evidence="2" key="1">
    <citation type="submission" date="2023-04" db="EMBL/GenBank/DDBJ databases">
        <authorList>
            <consortium name="ELIXIR-Norway"/>
        </authorList>
    </citation>
    <scope>NUCLEOTIDE SEQUENCE [LARGE SCALE GENOMIC DNA]</scope>
</reference>
<name>A0ABN8Z399_RANTA</name>
<organism evidence="2 3">
    <name type="scientific">Rangifer tarandus platyrhynchus</name>
    <name type="common">Svalbard reindeer</name>
    <dbReference type="NCBI Taxonomy" id="3082113"/>
    <lineage>
        <taxon>Eukaryota</taxon>
        <taxon>Metazoa</taxon>
        <taxon>Chordata</taxon>
        <taxon>Craniata</taxon>
        <taxon>Vertebrata</taxon>
        <taxon>Euteleostomi</taxon>
        <taxon>Mammalia</taxon>
        <taxon>Eutheria</taxon>
        <taxon>Laurasiatheria</taxon>
        <taxon>Artiodactyla</taxon>
        <taxon>Ruminantia</taxon>
        <taxon>Pecora</taxon>
        <taxon>Cervidae</taxon>
        <taxon>Odocoileinae</taxon>
        <taxon>Rangifer</taxon>
    </lineage>
</organism>
<accession>A0ABN8Z399</accession>
<keyword evidence="1" id="KW-0812">Transmembrane</keyword>
<proteinExistence type="predicted"/>
<evidence type="ECO:0000313" key="2">
    <source>
        <dbReference type="EMBL" id="CAI9168322.1"/>
    </source>
</evidence>